<keyword evidence="2" id="KW-1185">Reference proteome</keyword>
<gene>
    <name evidence="1" type="ORF">GGR00_000539</name>
</gene>
<proteinExistence type="predicted"/>
<sequence length="59" mass="6659">MSIIGSISRYGADIRKARRNARSLRHLNSLPPEIQKDIGWPAGCDEQIRALHSAFLSQR</sequence>
<organism evidence="1 2">
    <name type="scientific">Aminobacter aganoensis</name>
    <dbReference type="NCBI Taxonomy" id="83264"/>
    <lineage>
        <taxon>Bacteria</taxon>
        <taxon>Pseudomonadati</taxon>
        <taxon>Pseudomonadota</taxon>
        <taxon>Alphaproteobacteria</taxon>
        <taxon>Hyphomicrobiales</taxon>
        <taxon>Phyllobacteriaceae</taxon>
        <taxon>Aminobacter</taxon>
    </lineage>
</organism>
<evidence type="ECO:0000313" key="1">
    <source>
        <dbReference type="EMBL" id="MBB6352787.1"/>
    </source>
</evidence>
<protein>
    <recommendedName>
        <fullName evidence="3">DUF1127 domain-containing protein</fullName>
    </recommendedName>
</protein>
<dbReference type="EMBL" id="JACHOU010000001">
    <property type="protein sequence ID" value="MBB6352787.1"/>
    <property type="molecule type" value="Genomic_DNA"/>
</dbReference>
<evidence type="ECO:0000313" key="2">
    <source>
        <dbReference type="Proteomes" id="UP000536262"/>
    </source>
</evidence>
<dbReference type="RefSeq" id="WP_055969210.1">
    <property type="nucleotide sequence ID" value="NZ_BAABEG010000001.1"/>
</dbReference>
<comment type="caution">
    <text evidence="1">The sequence shown here is derived from an EMBL/GenBank/DDBJ whole genome shotgun (WGS) entry which is preliminary data.</text>
</comment>
<dbReference type="Proteomes" id="UP000536262">
    <property type="component" value="Unassembled WGS sequence"/>
</dbReference>
<name>A0A7X0F479_9HYPH</name>
<reference evidence="1 2" key="1">
    <citation type="submission" date="2020-08" db="EMBL/GenBank/DDBJ databases">
        <title>Genomic Encyclopedia of Type Strains, Phase IV (KMG-IV): sequencing the most valuable type-strain genomes for metagenomic binning, comparative biology and taxonomic classification.</title>
        <authorList>
            <person name="Goeker M."/>
        </authorList>
    </citation>
    <scope>NUCLEOTIDE SEQUENCE [LARGE SCALE GENOMIC DNA]</scope>
    <source>
        <strain evidence="1 2">DSM 7051</strain>
    </source>
</reference>
<dbReference type="AlphaFoldDB" id="A0A7X0F479"/>
<accession>A0A7X0F479</accession>
<evidence type="ECO:0008006" key="3">
    <source>
        <dbReference type="Google" id="ProtNLM"/>
    </source>
</evidence>